<feature type="domain" description="Ycf2 N-terminal" evidence="1">
    <location>
        <begin position="52"/>
        <end position="127"/>
    </location>
</feature>
<geneLocation type="chloroplast" evidence="2"/>
<evidence type="ECO:0000259" key="1">
    <source>
        <dbReference type="Pfam" id="PF05695"/>
    </source>
</evidence>
<keyword evidence="2" id="KW-0934">Plastid</keyword>
<evidence type="ECO:0000313" key="2">
    <source>
        <dbReference type="EMBL" id="BAH11388.1"/>
    </source>
</evidence>
<dbReference type="RefSeq" id="YP_002519523.1">
    <property type="nucleotide sequence ID" value="NC_011930.1"/>
</dbReference>
<organism evidence="2">
    <name type="scientific">Keteleeria davidiana</name>
    <name type="common">David's keteleeria</name>
    <name type="synonym">Pseudotsuga davidiana</name>
    <dbReference type="NCBI Taxonomy" id="3324"/>
    <lineage>
        <taxon>Eukaryota</taxon>
        <taxon>Viridiplantae</taxon>
        <taxon>Streptophyta</taxon>
        <taxon>Embryophyta</taxon>
        <taxon>Tracheophyta</taxon>
        <taxon>Spermatophyta</taxon>
        <taxon>Pinopsida</taxon>
        <taxon>Pinidae</taxon>
        <taxon>Conifers I</taxon>
        <taxon>Pinales</taxon>
        <taxon>Pinaceae</taxon>
        <taxon>Keteleeria</taxon>
    </lineage>
</organism>
<dbReference type="AlphaFoldDB" id="B7ZIM1"/>
<dbReference type="Pfam" id="PF05695">
    <property type="entry name" value="Ycf2"/>
    <property type="match status" value="1"/>
</dbReference>
<reference evidence="2" key="1">
    <citation type="submission" date="2008-07" db="EMBL/GenBank/DDBJ databases">
        <authorList>
            <person name="Wu C."/>
            <person name="Chaw S."/>
        </authorList>
    </citation>
    <scope>NUCLEOTIDE SEQUENCE</scope>
</reference>
<dbReference type="InterPro" id="IPR056777">
    <property type="entry name" value="Ycf2_N"/>
</dbReference>
<dbReference type="GeneID" id="7367928"/>
<name>B7ZIM1_KETDA</name>
<reference evidence="2" key="2">
    <citation type="journal article" date="2009" name="Mol. Phylogenet. Evol.">
        <title>Evolution of reduced and compact chloroplast genomes (cpDNAs) in gnetophytes: Selection toward a lower-cost strategy.</title>
        <authorList>
            <person name="Wu C.-S."/>
            <person name="Lai Y.-T."/>
            <person name="Lin C.-P."/>
            <person name="Wang Y.-N."/>
            <person name="Chaw S.-M."/>
        </authorList>
    </citation>
    <scope>NUCLEOTIDE SEQUENCE [LARGE SCALE GENOMIC DNA]</scope>
</reference>
<protein>
    <recommendedName>
        <fullName evidence="1">Ycf2 N-terminal domain-containing protein</fullName>
    </recommendedName>
</protein>
<keyword evidence="2" id="KW-0150">Chloroplast</keyword>
<proteinExistence type="predicted"/>
<dbReference type="EMBL" id="AP010820">
    <property type="protein sequence ID" value="BAH11388.1"/>
    <property type="molecule type" value="Genomic_DNA"/>
</dbReference>
<accession>B7ZIM1</accession>
<sequence>MTKMELDISIGRYANISSELSGWHELSNYIKSVFYYIEMKTKKGGGKKEMKTIRSWIVKLEEIKSYQFLCNPWTESNLVRFLIQILSHRERLIKLFDLRIVSTLLLRDLRKNNQYFLIKGIVVLTLAS</sequence>